<dbReference type="Pfam" id="PF00001">
    <property type="entry name" value="7tm_1"/>
    <property type="match status" value="1"/>
</dbReference>
<gene>
    <name evidence="7" type="ORF">EDS130_LOCUS29218</name>
</gene>
<dbReference type="OrthoDB" id="9990906at2759"/>
<sequence length="486" mass="55746">MYLKFFSLFRSLENPIYSPNKAKLYNHRFLFLSSAFKIKIEQIPFEIFNKTKEQKMSLYYTNNCNKADSIKAIINSIMTSNSGEFQEVISDEVFRSLTQSSTVLFNITISTFQSNISLTTSPIDTPYDHYQTLTDTIIYKYICLTIFIIGVIGNFLSVLVFSRPSLRHRSCAVYFLALAITDIASLIASFIDTVLPSYSHFNLTAKSLFICKLNPLMVYFTTDLSNFLLAVASIDRAVSIQCPLKSKRFCRARIAIYIIFLMSVIFLFINGHIFWGFEIIPATPTHFGCVPSNRKIVFENEVYSITYERFYQIFDSLDMLFAVVIPFVVMLICNIIILIRVLTSRRSIRTIMTTALHSKKHRKRHEKEKQLTVMLLGSAAAFLVFTLPTEINDTIRVFTPSNTSHNKGVIALITAIFIAMGQLNHAIHFYIYTLTGGVFRNELIQLFSLSKPKRLVNRRSNIEQTLLQSKHVIQKNTIPQLEVHAF</sequence>
<keyword evidence="3 5" id="KW-1133">Transmembrane helix</keyword>
<feature type="transmembrane region" description="Helical" evidence="5">
    <location>
        <begin position="319"/>
        <end position="342"/>
    </location>
</feature>
<dbReference type="InterPro" id="IPR052954">
    <property type="entry name" value="GPCR-Ligand_Int"/>
</dbReference>
<feature type="transmembrane region" description="Helical" evidence="5">
    <location>
        <begin position="173"/>
        <end position="196"/>
    </location>
</feature>
<feature type="transmembrane region" description="Helical" evidence="5">
    <location>
        <begin position="254"/>
        <end position="275"/>
    </location>
</feature>
<dbReference type="InterPro" id="IPR017452">
    <property type="entry name" value="GPCR_Rhodpsn_7TM"/>
</dbReference>
<dbReference type="AlphaFoldDB" id="A0A815BME8"/>
<dbReference type="SUPFAM" id="SSF81321">
    <property type="entry name" value="Family A G protein-coupled receptor-like"/>
    <property type="match status" value="1"/>
</dbReference>
<comment type="subcellular location">
    <subcellularLocation>
        <location evidence="1">Membrane</location>
    </subcellularLocation>
</comment>
<feature type="transmembrane region" description="Helical" evidence="5">
    <location>
        <begin position="138"/>
        <end position="161"/>
    </location>
</feature>
<dbReference type="InterPro" id="IPR000276">
    <property type="entry name" value="GPCR_Rhodpsn"/>
</dbReference>
<evidence type="ECO:0000259" key="6">
    <source>
        <dbReference type="PROSITE" id="PS50262"/>
    </source>
</evidence>
<dbReference type="EMBL" id="CAJNOJ010000196">
    <property type="protein sequence ID" value="CAF1274789.1"/>
    <property type="molecule type" value="Genomic_DNA"/>
</dbReference>
<feature type="transmembrane region" description="Helical" evidence="5">
    <location>
        <begin position="409"/>
        <end position="431"/>
    </location>
</feature>
<feature type="domain" description="G-protein coupled receptors family 1 profile" evidence="6">
    <location>
        <begin position="153"/>
        <end position="432"/>
    </location>
</feature>
<evidence type="ECO:0000256" key="5">
    <source>
        <dbReference type="SAM" id="Phobius"/>
    </source>
</evidence>
<evidence type="ECO:0000256" key="1">
    <source>
        <dbReference type="ARBA" id="ARBA00004370"/>
    </source>
</evidence>
<evidence type="ECO:0000256" key="3">
    <source>
        <dbReference type="ARBA" id="ARBA00022989"/>
    </source>
</evidence>
<feature type="transmembrane region" description="Helical" evidence="5">
    <location>
        <begin position="371"/>
        <end position="389"/>
    </location>
</feature>
<keyword evidence="4 5" id="KW-0472">Membrane</keyword>
<evidence type="ECO:0000256" key="4">
    <source>
        <dbReference type="ARBA" id="ARBA00023136"/>
    </source>
</evidence>
<dbReference type="CDD" id="cd14978">
    <property type="entry name" value="7tmA_FMRFamide_R-like"/>
    <property type="match status" value="1"/>
</dbReference>
<dbReference type="GO" id="GO:0004930">
    <property type="term" value="F:G protein-coupled receptor activity"/>
    <property type="evidence" value="ECO:0007669"/>
    <property type="project" value="InterPro"/>
</dbReference>
<keyword evidence="2 5" id="KW-0812">Transmembrane</keyword>
<name>A0A815BME8_ADIRI</name>
<accession>A0A815BME8</accession>
<protein>
    <recommendedName>
        <fullName evidence="6">G-protein coupled receptors family 1 profile domain-containing protein</fullName>
    </recommendedName>
</protein>
<feature type="transmembrane region" description="Helical" evidence="5">
    <location>
        <begin position="216"/>
        <end position="234"/>
    </location>
</feature>
<dbReference type="PANTHER" id="PTHR46641">
    <property type="entry name" value="FMRFAMIDE RECEPTOR-RELATED"/>
    <property type="match status" value="1"/>
</dbReference>
<dbReference type="GO" id="GO:0016020">
    <property type="term" value="C:membrane"/>
    <property type="evidence" value="ECO:0007669"/>
    <property type="project" value="UniProtKB-SubCell"/>
</dbReference>
<dbReference type="PANTHER" id="PTHR46641:SF25">
    <property type="entry name" value="CNMAMIDE RECEPTOR-RELATED"/>
    <property type="match status" value="1"/>
</dbReference>
<evidence type="ECO:0000313" key="7">
    <source>
        <dbReference type="EMBL" id="CAF1274789.1"/>
    </source>
</evidence>
<proteinExistence type="predicted"/>
<dbReference type="PROSITE" id="PS50262">
    <property type="entry name" value="G_PROTEIN_RECEP_F1_2"/>
    <property type="match status" value="1"/>
</dbReference>
<organism evidence="7 8">
    <name type="scientific">Adineta ricciae</name>
    <name type="common">Rotifer</name>
    <dbReference type="NCBI Taxonomy" id="249248"/>
    <lineage>
        <taxon>Eukaryota</taxon>
        <taxon>Metazoa</taxon>
        <taxon>Spiralia</taxon>
        <taxon>Gnathifera</taxon>
        <taxon>Rotifera</taxon>
        <taxon>Eurotatoria</taxon>
        <taxon>Bdelloidea</taxon>
        <taxon>Adinetida</taxon>
        <taxon>Adinetidae</taxon>
        <taxon>Adineta</taxon>
    </lineage>
</organism>
<dbReference type="Proteomes" id="UP000663852">
    <property type="component" value="Unassembled WGS sequence"/>
</dbReference>
<evidence type="ECO:0000256" key="2">
    <source>
        <dbReference type="ARBA" id="ARBA00022692"/>
    </source>
</evidence>
<dbReference type="Gene3D" id="1.20.1070.10">
    <property type="entry name" value="Rhodopsin 7-helix transmembrane proteins"/>
    <property type="match status" value="1"/>
</dbReference>
<evidence type="ECO:0000313" key="8">
    <source>
        <dbReference type="Proteomes" id="UP000663852"/>
    </source>
</evidence>
<comment type="caution">
    <text evidence="7">The sequence shown here is derived from an EMBL/GenBank/DDBJ whole genome shotgun (WGS) entry which is preliminary data.</text>
</comment>
<reference evidence="7" key="1">
    <citation type="submission" date="2021-02" db="EMBL/GenBank/DDBJ databases">
        <authorList>
            <person name="Nowell W R."/>
        </authorList>
    </citation>
    <scope>NUCLEOTIDE SEQUENCE</scope>
</reference>
<dbReference type="PRINTS" id="PR00237">
    <property type="entry name" value="GPCRRHODOPSN"/>
</dbReference>